<evidence type="ECO:0000259" key="12">
    <source>
        <dbReference type="PROSITE" id="PS50879"/>
    </source>
</evidence>
<evidence type="ECO:0000256" key="8">
    <source>
        <dbReference type="ARBA" id="ARBA00022759"/>
    </source>
</evidence>
<protein>
    <recommendedName>
        <fullName evidence="5 11">Ribonuclease H</fullName>
        <shortName evidence="11">RNase H</shortName>
        <ecNumber evidence="5 11">3.1.26.4</ecNumber>
    </recommendedName>
</protein>
<dbReference type="FunFam" id="3.30.420.10:FF:000089">
    <property type="entry name" value="Ribonuclease H"/>
    <property type="match status" value="1"/>
</dbReference>
<evidence type="ECO:0000256" key="6">
    <source>
        <dbReference type="ARBA" id="ARBA00022722"/>
    </source>
</evidence>
<comment type="caution">
    <text evidence="13">The sequence shown here is derived from an EMBL/GenBank/DDBJ whole genome shotgun (WGS) entry which is preliminary data.</text>
</comment>
<feature type="binding site" evidence="11">
    <location>
        <position position="139"/>
    </location>
    <ligand>
        <name>Mg(2+)</name>
        <dbReference type="ChEBI" id="CHEBI:18420"/>
        <label>2</label>
    </ligand>
</feature>
<evidence type="ECO:0000256" key="5">
    <source>
        <dbReference type="ARBA" id="ARBA00012180"/>
    </source>
</evidence>
<dbReference type="Pfam" id="PF00075">
    <property type="entry name" value="RNase_H"/>
    <property type="match status" value="1"/>
</dbReference>
<sequence>MKKVIAYSDGSSLGNPGPGGYGAILQYTDSEGVLHEAELSRGYKSTTNNRMELMGVVAILEALKQPCEVSITTDSQYVVNAFEKHWIESWMAKGWKKADKKPVLNSDLWKRLVELRKKHKVEFKWIKGHAGYEMNERCDQLAKAAASSGNLLDDNGYSEKQGLF</sequence>
<evidence type="ECO:0000256" key="1">
    <source>
        <dbReference type="ARBA" id="ARBA00000077"/>
    </source>
</evidence>
<organism evidence="13 14">
    <name type="scientific">Phoenicibacter congonensis</name>
    <dbReference type="NCBI Taxonomy" id="1944646"/>
    <lineage>
        <taxon>Bacteria</taxon>
        <taxon>Bacillati</taxon>
        <taxon>Actinomycetota</taxon>
        <taxon>Coriobacteriia</taxon>
        <taxon>Eggerthellales</taxon>
        <taxon>Eggerthellaceae</taxon>
        <taxon>Phoenicibacter</taxon>
    </lineage>
</organism>
<comment type="catalytic activity">
    <reaction evidence="1 11">
        <text>Endonucleolytic cleavage to 5'-phosphomonoester.</text>
        <dbReference type="EC" id="3.1.26.4"/>
    </reaction>
</comment>
<evidence type="ECO:0000256" key="3">
    <source>
        <dbReference type="ARBA" id="ARBA00005300"/>
    </source>
</evidence>
<accession>A0AA43RI45</accession>
<evidence type="ECO:0000256" key="4">
    <source>
        <dbReference type="ARBA" id="ARBA00011245"/>
    </source>
</evidence>
<comment type="similarity">
    <text evidence="3 11">Belongs to the RNase H family.</text>
</comment>
<dbReference type="GO" id="GO:0003676">
    <property type="term" value="F:nucleic acid binding"/>
    <property type="evidence" value="ECO:0007669"/>
    <property type="project" value="InterPro"/>
</dbReference>
<keyword evidence="7 11" id="KW-0479">Metal-binding</keyword>
<keyword evidence="6 11" id="KW-0540">Nuclease</keyword>
<keyword evidence="10 11" id="KW-0460">Magnesium</keyword>
<dbReference type="InterPro" id="IPR050092">
    <property type="entry name" value="RNase_H"/>
</dbReference>
<comment type="cofactor">
    <cofactor evidence="11">
        <name>Mg(2+)</name>
        <dbReference type="ChEBI" id="CHEBI:18420"/>
    </cofactor>
    <text evidence="11">Binds 1 Mg(2+) ion per subunit. May bind a second metal ion at a regulatory site, or after substrate binding.</text>
</comment>
<dbReference type="PANTHER" id="PTHR10642">
    <property type="entry name" value="RIBONUCLEASE H1"/>
    <property type="match status" value="1"/>
</dbReference>
<evidence type="ECO:0000313" key="13">
    <source>
        <dbReference type="EMBL" id="MDO4842155.1"/>
    </source>
</evidence>
<keyword evidence="8 11" id="KW-0255">Endonuclease</keyword>
<dbReference type="EC" id="3.1.26.4" evidence="5 11"/>
<keyword evidence="9 11" id="KW-0378">Hydrolase</keyword>
<feature type="domain" description="RNase H type-1" evidence="12">
    <location>
        <begin position="1"/>
        <end position="147"/>
    </location>
</feature>
<feature type="binding site" evidence="11">
    <location>
        <position position="74"/>
    </location>
    <ligand>
        <name>Mg(2+)</name>
        <dbReference type="ChEBI" id="CHEBI:18420"/>
        <label>1</label>
    </ligand>
</feature>
<dbReference type="InterPro" id="IPR012337">
    <property type="entry name" value="RNaseH-like_sf"/>
</dbReference>
<evidence type="ECO:0000256" key="7">
    <source>
        <dbReference type="ARBA" id="ARBA00022723"/>
    </source>
</evidence>
<dbReference type="NCBIfam" id="NF001236">
    <property type="entry name" value="PRK00203.1"/>
    <property type="match status" value="1"/>
</dbReference>
<evidence type="ECO:0000256" key="11">
    <source>
        <dbReference type="HAMAP-Rule" id="MF_00042"/>
    </source>
</evidence>
<comment type="function">
    <text evidence="2 11">Endonuclease that specifically degrades the RNA of RNA-DNA hybrids.</text>
</comment>
<gene>
    <name evidence="11 13" type="primary">rnhA</name>
    <name evidence="13" type="ORF">Q3982_05710</name>
</gene>
<dbReference type="Gene3D" id="3.30.420.10">
    <property type="entry name" value="Ribonuclease H-like superfamily/Ribonuclease H"/>
    <property type="match status" value="1"/>
</dbReference>
<dbReference type="AlphaFoldDB" id="A0AA43RI45"/>
<dbReference type="GO" id="GO:0000287">
    <property type="term" value="F:magnesium ion binding"/>
    <property type="evidence" value="ECO:0007669"/>
    <property type="project" value="UniProtKB-UniRule"/>
</dbReference>
<name>A0AA43RI45_9ACTN</name>
<dbReference type="Proteomes" id="UP001168575">
    <property type="component" value="Unassembled WGS sequence"/>
</dbReference>
<comment type="subcellular location">
    <subcellularLocation>
        <location evidence="11">Cytoplasm</location>
    </subcellularLocation>
</comment>
<dbReference type="SUPFAM" id="SSF53098">
    <property type="entry name" value="Ribonuclease H-like"/>
    <property type="match status" value="1"/>
</dbReference>
<proteinExistence type="inferred from homology"/>
<dbReference type="PANTHER" id="PTHR10642:SF26">
    <property type="entry name" value="RIBONUCLEASE H1"/>
    <property type="match status" value="1"/>
</dbReference>
<comment type="subunit">
    <text evidence="4 11">Monomer.</text>
</comment>
<evidence type="ECO:0000313" key="14">
    <source>
        <dbReference type="Proteomes" id="UP001168575"/>
    </source>
</evidence>
<evidence type="ECO:0000256" key="9">
    <source>
        <dbReference type="ARBA" id="ARBA00022801"/>
    </source>
</evidence>
<feature type="binding site" evidence="11">
    <location>
        <position position="9"/>
    </location>
    <ligand>
        <name>Mg(2+)</name>
        <dbReference type="ChEBI" id="CHEBI:18420"/>
        <label>1</label>
    </ligand>
</feature>
<feature type="binding site" evidence="11">
    <location>
        <position position="9"/>
    </location>
    <ligand>
        <name>Mg(2+)</name>
        <dbReference type="ChEBI" id="CHEBI:18420"/>
        <label>2</label>
    </ligand>
</feature>
<dbReference type="HAMAP" id="MF_00042">
    <property type="entry name" value="RNase_H"/>
    <property type="match status" value="1"/>
</dbReference>
<evidence type="ECO:0000256" key="10">
    <source>
        <dbReference type="ARBA" id="ARBA00022842"/>
    </source>
</evidence>
<dbReference type="GO" id="GO:0043137">
    <property type="term" value="P:DNA replication, removal of RNA primer"/>
    <property type="evidence" value="ECO:0007669"/>
    <property type="project" value="TreeGrafter"/>
</dbReference>
<feature type="binding site" evidence="11">
    <location>
        <position position="52"/>
    </location>
    <ligand>
        <name>Mg(2+)</name>
        <dbReference type="ChEBI" id="CHEBI:18420"/>
        <label>1</label>
    </ligand>
</feature>
<reference evidence="13" key="1">
    <citation type="submission" date="2023-07" db="EMBL/GenBank/DDBJ databases">
        <title>Between Cages and Wild: Unraveling the Impact of Captivity on Animal Microbiomes and Antimicrobial Resistance.</title>
        <authorList>
            <person name="Schmartz G.P."/>
            <person name="Rehner J."/>
            <person name="Schuff M.J."/>
            <person name="Becker S.L."/>
            <person name="Kravczyk M."/>
            <person name="Gurevich A."/>
            <person name="Francke R."/>
            <person name="Mueller R."/>
            <person name="Keller V."/>
            <person name="Keller A."/>
        </authorList>
    </citation>
    <scope>NUCLEOTIDE SEQUENCE</scope>
    <source>
        <strain evidence="13">S12M_St_49</strain>
    </source>
</reference>
<evidence type="ECO:0000256" key="2">
    <source>
        <dbReference type="ARBA" id="ARBA00004065"/>
    </source>
</evidence>
<keyword evidence="11" id="KW-0963">Cytoplasm</keyword>
<dbReference type="GO" id="GO:0005737">
    <property type="term" value="C:cytoplasm"/>
    <property type="evidence" value="ECO:0007669"/>
    <property type="project" value="UniProtKB-SubCell"/>
</dbReference>
<dbReference type="PROSITE" id="PS50879">
    <property type="entry name" value="RNASE_H_1"/>
    <property type="match status" value="1"/>
</dbReference>
<dbReference type="GO" id="GO:0004523">
    <property type="term" value="F:RNA-DNA hybrid ribonuclease activity"/>
    <property type="evidence" value="ECO:0007669"/>
    <property type="project" value="UniProtKB-UniRule"/>
</dbReference>
<keyword evidence="14" id="KW-1185">Reference proteome</keyword>
<dbReference type="CDD" id="cd09278">
    <property type="entry name" value="RNase_HI_prokaryote_like"/>
    <property type="match status" value="1"/>
</dbReference>
<dbReference type="InterPro" id="IPR002156">
    <property type="entry name" value="RNaseH_domain"/>
</dbReference>
<dbReference type="InterPro" id="IPR036397">
    <property type="entry name" value="RNaseH_sf"/>
</dbReference>
<dbReference type="InterPro" id="IPR022892">
    <property type="entry name" value="RNaseHI"/>
</dbReference>
<dbReference type="EMBL" id="JAUMVS010000103">
    <property type="protein sequence ID" value="MDO4842155.1"/>
    <property type="molecule type" value="Genomic_DNA"/>
</dbReference>